<dbReference type="AlphaFoldDB" id="A0AAN7TYF7"/>
<keyword evidence="5" id="KW-0779">Telomere</keyword>
<evidence type="ECO:0000256" key="4">
    <source>
        <dbReference type="ARBA" id="ARBA00022454"/>
    </source>
</evidence>
<evidence type="ECO:0000259" key="9">
    <source>
        <dbReference type="Pfam" id="PF10451"/>
    </source>
</evidence>
<evidence type="ECO:0000256" key="1">
    <source>
        <dbReference type="ARBA" id="ARBA00004123"/>
    </source>
</evidence>
<keyword evidence="4" id="KW-0158">Chromosome</keyword>
<dbReference type="InterPro" id="IPR040260">
    <property type="entry name" value="RFA2-like"/>
</dbReference>
<evidence type="ECO:0000256" key="8">
    <source>
        <dbReference type="ARBA" id="ARBA00030039"/>
    </source>
</evidence>
<dbReference type="GO" id="GO:0003677">
    <property type="term" value="F:DNA binding"/>
    <property type="evidence" value="ECO:0007669"/>
    <property type="project" value="UniProtKB-KW"/>
</dbReference>
<dbReference type="PANTHER" id="PTHR13989">
    <property type="entry name" value="REPLICATION PROTEIN A-RELATED"/>
    <property type="match status" value="1"/>
</dbReference>
<dbReference type="PANTHER" id="PTHR13989:SF33">
    <property type="entry name" value="CST COMPLEX SUBUNIT STN1"/>
    <property type="match status" value="1"/>
</dbReference>
<dbReference type="Proteomes" id="UP001310890">
    <property type="component" value="Unassembled WGS sequence"/>
</dbReference>
<evidence type="ECO:0000256" key="2">
    <source>
        <dbReference type="ARBA" id="ARBA00004574"/>
    </source>
</evidence>
<sequence length="260" mass="30242">MSDGVPNHTIYPKRYWEASISWQNWNKLTAVDIHNEQVFQTKQEYHGQNVYFYGNHPIQYIRVVGLLVGIEQMSKYTIMTIDDSSGACIDVKIERRQMRTDDDAAYPSNTTVDDVDVMIHMSFPTLHLKNKPIEIGTILEVKGTVSTFRHIRQIDLKRLHRIKDTNAEAAAWAKTAQWKKDVLSQPWIMTSELRCAIDRRIYEADAAEKRRARKKREYDVKKHLKHVAHEQRAEERRKRAEMKLNLGALKGSGVIAAPWD</sequence>
<evidence type="ECO:0000256" key="7">
    <source>
        <dbReference type="ARBA" id="ARBA00023242"/>
    </source>
</evidence>
<feature type="domain" description="CST complex subunit Stn1 N-terminal" evidence="9">
    <location>
        <begin position="9"/>
        <end position="97"/>
    </location>
</feature>
<comment type="subcellular location">
    <subcellularLocation>
        <location evidence="2">Chromosome</location>
        <location evidence="2">Telomere</location>
    </subcellularLocation>
    <subcellularLocation>
        <location evidence="1">Nucleus</location>
    </subcellularLocation>
</comment>
<proteinExistence type="predicted"/>
<dbReference type="Gene3D" id="2.40.50.140">
    <property type="entry name" value="Nucleic acid-binding proteins"/>
    <property type="match status" value="1"/>
</dbReference>
<comment type="caution">
    <text evidence="10">The sequence shown here is derived from an EMBL/GenBank/DDBJ whole genome shotgun (WGS) entry which is preliminary data.</text>
</comment>
<reference evidence="10" key="1">
    <citation type="submission" date="2023-08" db="EMBL/GenBank/DDBJ databases">
        <title>Black Yeasts Isolated from many extreme environments.</title>
        <authorList>
            <person name="Coleine C."/>
            <person name="Stajich J.E."/>
            <person name="Selbmann L."/>
        </authorList>
    </citation>
    <scope>NUCLEOTIDE SEQUENCE</scope>
    <source>
        <strain evidence="10">CCFEE 5401</strain>
    </source>
</reference>
<accession>A0AAN7TYF7</accession>
<keyword evidence="6" id="KW-0238">DNA-binding</keyword>
<keyword evidence="7" id="KW-0539">Nucleus</keyword>
<dbReference type="GO" id="GO:0005634">
    <property type="term" value="C:nucleus"/>
    <property type="evidence" value="ECO:0007669"/>
    <property type="project" value="UniProtKB-SubCell"/>
</dbReference>
<organism evidence="10 11">
    <name type="scientific">Meristemomyces frigidus</name>
    <dbReference type="NCBI Taxonomy" id="1508187"/>
    <lineage>
        <taxon>Eukaryota</taxon>
        <taxon>Fungi</taxon>
        <taxon>Dikarya</taxon>
        <taxon>Ascomycota</taxon>
        <taxon>Pezizomycotina</taxon>
        <taxon>Dothideomycetes</taxon>
        <taxon>Dothideomycetidae</taxon>
        <taxon>Mycosphaerellales</taxon>
        <taxon>Teratosphaeriaceae</taxon>
        <taxon>Meristemomyces</taxon>
    </lineage>
</organism>
<protein>
    <recommendedName>
        <fullName evidence="3">CST complex subunit STN1</fullName>
    </recommendedName>
    <alternativeName>
        <fullName evidence="8">Suppressor of cdc thirteen homolog</fullName>
    </alternativeName>
</protein>
<dbReference type="InterPro" id="IPR018856">
    <property type="entry name" value="Stn1_N"/>
</dbReference>
<dbReference type="Pfam" id="PF10451">
    <property type="entry name" value="Stn1"/>
    <property type="match status" value="1"/>
</dbReference>
<gene>
    <name evidence="10" type="ORF">LTR62_000018</name>
</gene>
<evidence type="ECO:0000313" key="10">
    <source>
        <dbReference type="EMBL" id="KAK5118809.1"/>
    </source>
</evidence>
<name>A0AAN7TYF7_9PEZI</name>
<dbReference type="SUPFAM" id="SSF50249">
    <property type="entry name" value="Nucleic acid-binding proteins"/>
    <property type="match status" value="1"/>
</dbReference>
<dbReference type="EMBL" id="JAVRRL010000001">
    <property type="protein sequence ID" value="KAK5118809.1"/>
    <property type="molecule type" value="Genomic_DNA"/>
</dbReference>
<evidence type="ECO:0000256" key="6">
    <source>
        <dbReference type="ARBA" id="ARBA00023125"/>
    </source>
</evidence>
<evidence type="ECO:0000256" key="3">
    <source>
        <dbReference type="ARBA" id="ARBA00017411"/>
    </source>
</evidence>
<evidence type="ECO:0000256" key="5">
    <source>
        <dbReference type="ARBA" id="ARBA00022895"/>
    </source>
</evidence>
<evidence type="ECO:0000313" key="11">
    <source>
        <dbReference type="Proteomes" id="UP001310890"/>
    </source>
</evidence>
<dbReference type="InterPro" id="IPR012340">
    <property type="entry name" value="NA-bd_OB-fold"/>
</dbReference>
<dbReference type="GO" id="GO:0000781">
    <property type="term" value="C:chromosome, telomeric region"/>
    <property type="evidence" value="ECO:0007669"/>
    <property type="project" value="UniProtKB-SubCell"/>
</dbReference>